<evidence type="ECO:0000256" key="1">
    <source>
        <dbReference type="SAM" id="MobiDB-lite"/>
    </source>
</evidence>
<feature type="chain" id="PRO_5013371886" description="WxL domain-containing protein" evidence="2">
    <location>
        <begin position="29"/>
        <end position="257"/>
    </location>
</feature>
<evidence type="ECO:0000313" key="5">
    <source>
        <dbReference type="EMBL" id="OTO10357.1"/>
    </source>
</evidence>
<dbReference type="OrthoDB" id="2339326at2"/>
<dbReference type="AlphaFoldDB" id="A0A242CJD4"/>
<dbReference type="EMBL" id="NGLE02000001">
    <property type="protein sequence ID" value="MEI5995561.1"/>
    <property type="molecule type" value="Genomic_DNA"/>
</dbReference>
<feature type="domain" description="WxL" evidence="3">
    <location>
        <begin position="47"/>
        <end position="256"/>
    </location>
</feature>
<gene>
    <name evidence="5" type="ORF">A5880_001041</name>
    <name evidence="4" type="ORF">A5880_003152</name>
</gene>
<evidence type="ECO:0000256" key="2">
    <source>
        <dbReference type="SAM" id="SignalP"/>
    </source>
</evidence>
<reference evidence="5" key="1">
    <citation type="submission" date="2017-05" db="EMBL/GenBank/DDBJ databases">
        <title>The Genome Sequence of Enterococcus sp. 4G2_DIV0659.</title>
        <authorList>
            <consortium name="The Broad Institute Genomics Platform"/>
            <consortium name="The Broad Institute Genomic Center for Infectious Diseases"/>
            <person name="Earl A."/>
            <person name="Manson A."/>
            <person name="Schwartman J."/>
            <person name="Gilmore M."/>
            <person name="Abouelleil A."/>
            <person name="Cao P."/>
            <person name="Chapman S."/>
            <person name="Cusick C."/>
            <person name="Shea T."/>
            <person name="Young S."/>
            <person name="Neafsey D."/>
            <person name="Nusbaum C."/>
            <person name="Birren B."/>
        </authorList>
    </citation>
    <scope>NUCLEOTIDE SEQUENCE [LARGE SCALE GENOMIC DNA]</scope>
    <source>
        <strain evidence="5">4G2_DIV0659</strain>
    </source>
</reference>
<organism evidence="5">
    <name type="scientific">Candidatus Enterococcus mansonii</name>
    <dbReference type="NCBI Taxonomy" id="1834181"/>
    <lineage>
        <taxon>Bacteria</taxon>
        <taxon>Bacillati</taxon>
        <taxon>Bacillota</taxon>
        <taxon>Bacilli</taxon>
        <taxon>Lactobacillales</taxon>
        <taxon>Enterococcaceae</taxon>
        <taxon>Enterococcus</taxon>
    </lineage>
</organism>
<keyword evidence="6" id="KW-1185">Reference proteome</keyword>
<evidence type="ECO:0000313" key="4">
    <source>
        <dbReference type="EMBL" id="MEI5995561.1"/>
    </source>
</evidence>
<name>A0A242CJD4_9ENTE</name>
<dbReference type="RefSeq" id="WP_086329990.1">
    <property type="nucleotide sequence ID" value="NZ_NGLE02000001.1"/>
</dbReference>
<sequence>MNNTHTRLFALGLTTFAGLMLGATTTFAEEPLENTAPPTIADPQKQQAEISFFQNETDPNKPTDPGTGEEIDGGTGMVGPLTIDYISKIKFENQKLSGNNETYFAKLDTVKYVGKEQTVEKANFVQVTDNRGSNAGWKLQVKQDKQFEHKDEKDGKITKLTGATLSFLNPTMKSASLSTKIPSSIKPVKFDGDADTPVNHDVVTASQNEGMGTWFYTLGGNVEEGKTSISLSVPGDLAKVAGAYSTQLTWTLVDSPA</sequence>
<keyword evidence="2" id="KW-0732">Signal</keyword>
<dbReference type="InterPro" id="IPR027994">
    <property type="entry name" value="WxL_dom"/>
</dbReference>
<reference evidence="4 6" key="2">
    <citation type="submission" date="2018-07" db="EMBL/GenBank/DDBJ databases">
        <title>The Genome Sequence of Enterococcus sp. DIV0659b.</title>
        <authorList>
            <consortium name="The Broad Institute Genomics Platform"/>
            <consortium name="The Broad Institute Genomic Center for Infectious Diseases"/>
            <person name="Earl A."/>
            <person name="Manson A."/>
            <person name="Schwartman J."/>
            <person name="Gilmore M."/>
            <person name="Abouelleil A."/>
            <person name="Cao P."/>
            <person name="Chapman S."/>
            <person name="Cusick C."/>
            <person name="Shea T."/>
            <person name="Young S."/>
            <person name="Neafsey D."/>
            <person name="Nusbaum C."/>
            <person name="Birren B."/>
        </authorList>
    </citation>
    <scope>NUCLEOTIDE SEQUENCE [LARGE SCALE GENOMIC DNA]</scope>
    <source>
        <strain evidence="4 6">4G2_DIV0659</strain>
    </source>
</reference>
<dbReference type="STRING" id="1834181.A5880_001041"/>
<accession>A0A242CJD4</accession>
<dbReference type="Pfam" id="PF13731">
    <property type="entry name" value="WxL"/>
    <property type="match status" value="1"/>
</dbReference>
<dbReference type="EMBL" id="NGLE01000001">
    <property type="protein sequence ID" value="OTO10357.1"/>
    <property type="molecule type" value="Genomic_DNA"/>
</dbReference>
<feature type="region of interest" description="Disordered" evidence="1">
    <location>
        <begin position="54"/>
        <end position="75"/>
    </location>
</feature>
<evidence type="ECO:0000313" key="6">
    <source>
        <dbReference type="Proteomes" id="UP000195139"/>
    </source>
</evidence>
<proteinExistence type="predicted"/>
<comment type="caution">
    <text evidence="5">The sequence shown here is derived from an EMBL/GenBank/DDBJ whole genome shotgun (WGS) entry which is preliminary data.</text>
</comment>
<dbReference type="Proteomes" id="UP000195139">
    <property type="component" value="Unassembled WGS sequence"/>
</dbReference>
<evidence type="ECO:0000259" key="3">
    <source>
        <dbReference type="Pfam" id="PF13731"/>
    </source>
</evidence>
<protein>
    <recommendedName>
        <fullName evidence="3">WxL domain-containing protein</fullName>
    </recommendedName>
</protein>
<feature type="signal peptide" evidence="2">
    <location>
        <begin position="1"/>
        <end position="28"/>
    </location>
</feature>